<dbReference type="PATRIC" id="fig|45073.5.peg.2111"/>
<proteinExistence type="predicted"/>
<accession>A0A0W0XUU5</accession>
<dbReference type="RefSeq" id="WP_058508103.1">
    <property type="nucleotide sequence ID" value="NZ_CAAAIK010000010.1"/>
</dbReference>
<protein>
    <submittedName>
        <fullName evidence="1">Uncharacterized protein</fullName>
    </submittedName>
</protein>
<comment type="caution">
    <text evidence="1">The sequence shown here is derived from an EMBL/GenBank/DDBJ whole genome shotgun (WGS) entry which is preliminary data.</text>
</comment>
<dbReference type="Proteomes" id="UP000054618">
    <property type="component" value="Unassembled WGS sequence"/>
</dbReference>
<sequence length="537" mass="61364">MKFYICAIRPYKNSLNPSDFVSSLINLIPSITTQAKEELGEDVITVIATYEYAIGGKKGITKQEKTNYLAKLQEAVKTVPNLLVIPGTIATLTDISSNDIERITKKEQKLAIKYDETRRKYEAFEFPTEEGCFYKERYKFLKNQNQPGDKKYLGNIAHAFVGNKEIKHKKNRPIFETRLHPERIYNLGREEYFYDVNLAGNNMEMGILICAEQNDNDLRKLMEERAPFLEVVLSNGTGFIPDNMFGALNLHVDVDTSCSGCCIGKAHRLARNIETVEVHNLFVSTKDAVIDDHQFPASIWTTVASMEPEIIVYDEKKPGIVNPDFREDIDNILARITDKPLFLINNPGLVKDGEDILMALKYLEPQEQLLFVLEHIKKIPPAKIGKIIQSFHGNDLKKLIDSYIAENCKNSVIIKPIVMMNIAKALQPSDCFQFALKYQQHLPKQTKWLLTILKRMDPNDRFELLKQSRYEINDTDSLIQIGKEIPQHARLSMLLDHKDLVEKDISSFKILLDEDQLGELISGLDDTIRSGFVSGYR</sequence>
<evidence type="ECO:0000313" key="1">
    <source>
        <dbReference type="EMBL" id="KTD48190.1"/>
    </source>
</evidence>
<name>A0A0W0XUU5_9GAMM</name>
<reference evidence="1 2" key="1">
    <citation type="submission" date="2015-11" db="EMBL/GenBank/DDBJ databases">
        <title>Genomic analysis of 38 Legionella species identifies large and diverse effector repertoires.</title>
        <authorList>
            <person name="Burstein D."/>
            <person name="Amaro F."/>
            <person name="Zusman T."/>
            <person name="Lifshitz Z."/>
            <person name="Cohen O."/>
            <person name="Gilbert J.A."/>
            <person name="Pupko T."/>
            <person name="Shuman H.A."/>
            <person name="Segal G."/>
        </authorList>
    </citation>
    <scope>NUCLEOTIDE SEQUENCE [LARGE SCALE GENOMIC DNA]</scope>
    <source>
        <strain evidence="1 2">CDC#1442-AUS-E</strain>
    </source>
</reference>
<dbReference type="AlphaFoldDB" id="A0A0W0XUU5"/>
<gene>
    <name evidence="1" type="ORF">Lqui_2001</name>
</gene>
<dbReference type="EMBL" id="LNYS01000012">
    <property type="protein sequence ID" value="KTD48190.1"/>
    <property type="molecule type" value="Genomic_DNA"/>
</dbReference>
<keyword evidence="2" id="KW-1185">Reference proteome</keyword>
<evidence type="ECO:0000313" key="2">
    <source>
        <dbReference type="Proteomes" id="UP000054618"/>
    </source>
</evidence>
<dbReference type="OrthoDB" id="9885159at2"/>
<organism evidence="1 2">
    <name type="scientific">Legionella quinlivanii</name>
    <dbReference type="NCBI Taxonomy" id="45073"/>
    <lineage>
        <taxon>Bacteria</taxon>
        <taxon>Pseudomonadati</taxon>
        <taxon>Pseudomonadota</taxon>
        <taxon>Gammaproteobacteria</taxon>
        <taxon>Legionellales</taxon>
        <taxon>Legionellaceae</taxon>
        <taxon>Legionella</taxon>
    </lineage>
</organism>